<dbReference type="SMART" id="SM00365">
    <property type="entry name" value="LRR_SD22"/>
    <property type="match status" value="5"/>
</dbReference>
<feature type="domain" description="Disease resistance R13L4/SHOC-2-like LRR" evidence="12">
    <location>
        <begin position="106"/>
        <end position="342"/>
    </location>
</feature>
<keyword evidence="4" id="KW-0433">Leucine-rich repeat</keyword>
<dbReference type="SUPFAM" id="SSF52047">
    <property type="entry name" value="RNI-like"/>
    <property type="match status" value="1"/>
</dbReference>
<dbReference type="PANTHER" id="PTHR48061:SF46">
    <property type="entry name" value="LEUCINE-RICH REPEAT-CONTAINING N-TERMINAL PLANT-TYPE DOMAIN-CONTAINING PROTEIN"/>
    <property type="match status" value="1"/>
</dbReference>
<comment type="caution">
    <text evidence="13">The sequence shown here is derived from an EMBL/GenBank/DDBJ whole genome shotgun (WGS) entry which is preliminary data.</text>
</comment>
<organism evidence="13 14">
    <name type="scientific">Brassica cretica</name>
    <name type="common">Mustard</name>
    <dbReference type="NCBI Taxonomy" id="69181"/>
    <lineage>
        <taxon>Eukaryota</taxon>
        <taxon>Viridiplantae</taxon>
        <taxon>Streptophyta</taxon>
        <taxon>Embryophyta</taxon>
        <taxon>Tracheophyta</taxon>
        <taxon>Spermatophyta</taxon>
        <taxon>Magnoliopsida</taxon>
        <taxon>eudicotyledons</taxon>
        <taxon>Gunneridae</taxon>
        <taxon>Pentapetalae</taxon>
        <taxon>rosids</taxon>
        <taxon>malvids</taxon>
        <taxon>Brassicales</taxon>
        <taxon>Brassicaceae</taxon>
        <taxon>Brassiceae</taxon>
        <taxon>Brassica</taxon>
    </lineage>
</organism>
<keyword evidence="8" id="KW-1133">Transmembrane helix</keyword>
<dbReference type="PROSITE" id="PS51450">
    <property type="entry name" value="LRR"/>
    <property type="match status" value="4"/>
</dbReference>
<evidence type="ECO:0000256" key="2">
    <source>
        <dbReference type="ARBA" id="ARBA00009592"/>
    </source>
</evidence>
<keyword evidence="6" id="KW-0732">Signal</keyword>
<evidence type="ECO:0000256" key="1">
    <source>
        <dbReference type="ARBA" id="ARBA00004251"/>
    </source>
</evidence>
<evidence type="ECO:0000256" key="10">
    <source>
        <dbReference type="ARBA" id="ARBA00023170"/>
    </source>
</evidence>
<dbReference type="SMART" id="SM00369">
    <property type="entry name" value="LRR_TYP"/>
    <property type="match status" value="9"/>
</dbReference>
<evidence type="ECO:0000256" key="7">
    <source>
        <dbReference type="ARBA" id="ARBA00022737"/>
    </source>
</evidence>
<evidence type="ECO:0000259" key="12">
    <source>
        <dbReference type="Pfam" id="PF23598"/>
    </source>
</evidence>
<keyword evidence="5" id="KW-0812">Transmembrane</keyword>
<dbReference type="Proteomes" id="UP000266723">
    <property type="component" value="Unassembled WGS sequence"/>
</dbReference>
<keyword evidence="11" id="KW-0325">Glycoprotein</keyword>
<dbReference type="InterPro" id="IPR032675">
    <property type="entry name" value="LRR_dom_sf"/>
</dbReference>
<dbReference type="Pfam" id="PF13855">
    <property type="entry name" value="LRR_8"/>
    <property type="match status" value="2"/>
</dbReference>
<proteinExistence type="inferred from homology"/>
<evidence type="ECO:0000313" key="14">
    <source>
        <dbReference type="Proteomes" id="UP000266723"/>
    </source>
</evidence>
<dbReference type="InterPro" id="IPR001611">
    <property type="entry name" value="Leu-rich_rpt"/>
</dbReference>
<comment type="subcellular location">
    <subcellularLocation>
        <location evidence="1">Cell membrane</location>
        <topology evidence="1">Single-pass type I membrane protein</topology>
    </subcellularLocation>
</comment>
<evidence type="ECO:0000256" key="11">
    <source>
        <dbReference type="ARBA" id="ARBA00023180"/>
    </source>
</evidence>
<dbReference type="PROSITE" id="PS51257">
    <property type="entry name" value="PROKAR_LIPOPROTEIN"/>
    <property type="match status" value="1"/>
</dbReference>
<evidence type="ECO:0000256" key="8">
    <source>
        <dbReference type="ARBA" id="ARBA00022989"/>
    </source>
</evidence>
<accession>A0ABQ7AF03</accession>
<keyword evidence="7" id="KW-0677">Repeat</keyword>
<dbReference type="Pfam" id="PF00560">
    <property type="entry name" value="LRR_1"/>
    <property type="match status" value="1"/>
</dbReference>
<dbReference type="InterPro" id="IPR003591">
    <property type="entry name" value="Leu-rich_rpt_typical-subtyp"/>
</dbReference>
<evidence type="ECO:0000256" key="9">
    <source>
        <dbReference type="ARBA" id="ARBA00023136"/>
    </source>
</evidence>
<protein>
    <recommendedName>
        <fullName evidence="12">Disease resistance R13L4/SHOC-2-like LRR domain-containing protein</fullName>
    </recommendedName>
</protein>
<evidence type="ECO:0000256" key="3">
    <source>
        <dbReference type="ARBA" id="ARBA00022475"/>
    </source>
</evidence>
<reference evidence="13 14" key="1">
    <citation type="journal article" date="2020" name="BMC Genomics">
        <title>Intraspecific diversification of the crop wild relative Brassica cretica Lam. using demographic model selection.</title>
        <authorList>
            <person name="Kioukis A."/>
            <person name="Michalopoulou V.A."/>
            <person name="Briers L."/>
            <person name="Pirintsos S."/>
            <person name="Studholme D.J."/>
            <person name="Pavlidis P."/>
            <person name="Sarris P.F."/>
        </authorList>
    </citation>
    <scope>NUCLEOTIDE SEQUENCE [LARGE SCALE GENOMIC DNA]</scope>
    <source>
        <strain evidence="14">cv. PFS-1207/04</strain>
    </source>
</reference>
<keyword evidence="9" id="KW-0472">Membrane</keyword>
<dbReference type="InterPro" id="IPR046956">
    <property type="entry name" value="RLP23-like"/>
</dbReference>
<keyword evidence="14" id="KW-1185">Reference proteome</keyword>
<gene>
    <name evidence="13" type="ORF">DY000_02058223</name>
</gene>
<dbReference type="PANTHER" id="PTHR48061">
    <property type="entry name" value="LEUCINE-RICH REPEAT RECEPTOR PROTEIN KINASE EMS1-LIKE-RELATED"/>
    <property type="match status" value="1"/>
</dbReference>
<evidence type="ECO:0000256" key="6">
    <source>
        <dbReference type="ARBA" id="ARBA00022729"/>
    </source>
</evidence>
<dbReference type="Gene3D" id="3.80.10.10">
    <property type="entry name" value="Ribonuclease Inhibitor"/>
    <property type="match status" value="5"/>
</dbReference>
<evidence type="ECO:0000313" key="13">
    <source>
        <dbReference type="EMBL" id="KAF3496186.1"/>
    </source>
</evidence>
<sequence length="795" mass="90287">MLKLCFHVSSISSFLSCLFVSSFLVNTLVSLPFPRSDQIEILLSFKNEFPILKCDFKELPFSNNDEYFYQRQQPKTRSWTSKDVKSFDGVEFDNETGVVTKLDLFDACLSGSLSANSSLFRLHHLRYLDLSHNYFESFSFLPELGNLTNLEVLRLSYMRLAGEIPSSFSSLNSLTELYIFGNELTGSFSPLFNLSKLSSLYLSSNLFSGNVPSSSKLEYLHLSYNRLSGRILEPLSKLTNLKYLYLSNQNTTDPINFVSSLGFKSLQRLDLSENTVSRLNIGSPNLSMLHLDNCSINEFPTFIKNLQNLEFLSIGNNRLKGQVPEWLWSMPSLKYLYLSENSLDSFEGSPKMLLNSSLIVLDLRSNAFRGSLPVISRRLYFMLASNNSFEGDIPLSLCNQSYLGVLDLSHNNFSGSIPRCLITSAVEGLNLRNNNLIGRFPDIFDKNGSVRAVDVSHNQITGKLPRSLTNLKNLEVLNVEGNRIADTFPFWLKGLPNLKIIVLRSNKFHGPIYAPQHHLSFPQLRMVDISRNKFTGSLPHDYFVHWSEPLISVPQGQEEREPLYVGDNFEYDYFPSMYLRNKGIEMELEKILDTYTEIDFSENKLGGQIPESIGLLKSLIVLNLSNNDFTGHFPSSWANLTRLESLDLSQNQLSGKIPQELATLSFFIDTLVSLPFPRPDQIEILMAFKNEFPILKCDSAEEYYSYQKTEYWTSKDSKSFDGVVFDSETGVVTELDLEGACLSGSLSANSSLFRLHHLRYLLLSDNYFDSFSFLPGLGKLTNLEFLDLSYMGFSR</sequence>
<dbReference type="EMBL" id="QGKV02002055">
    <property type="protein sequence ID" value="KAF3496186.1"/>
    <property type="molecule type" value="Genomic_DNA"/>
</dbReference>
<name>A0ABQ7AF03_BRACR</name>
<dbReference type="Pfam" id="PF23598">
    <property type="entry name" value="LRR_14"/>
    <property type="match status" value="1"/>
</dbReference>
<evidence type="ECO:0000256" key="4">
    <source>
        <dbReference type="ARBA" id="ARBA00022614"/>
    </source>
</evidence>
<evidence type="ECO:0000256" key="5">
    <source>
        <dbReference type="ARBA" id="ARBA00022692"/>
    </source>
</evidence>
<keyword evidence="10" id="KW-0675">Receptor</keyword>
<dbReference type="SUPFAM" id="SSF52058">
    <property type="entry name" value="L domain-like"/>
    <property type="match status" value="1"/>
</dbReference>
<keyword evidence="3" id="KW-1003">Cell membrane</keyword>
<comment type="similarity">
    <text evidence="2">Belongs to the RLP family.</text>
</comment>
<dbReference type="InterPro" id="IPR055414">
    <property type="entry name" value="LRR_R13L4/SHOC2-like"/>
</dbReference>
<dbReference type="PRINTS" id="PR00019">
    <property type="entry name" value="LEURICHRPT"/>
</dbReference>